<protein>
    <submittedName>
        <fullName evidence="1">Uncharacterized protein</fullName>
    </submittedName>
</protein>
<organism evidence="2">
    <name type="scientific">Acromyrmex echinatior</name>
    <name type="common">Panamanian leafcutter ant</name>
    <name type="synonym">Acromyrmex octospinosus echinatior</name>
    <dbReference type="NCBI Taxonomy" id="103372"/>
    <lineage>
        <taxon>Eukaryota</taxon>
        <taxon>Metazoa</taxon>
        <taxon>Ecdysozoa</taxon>
        <taxon>Arthropoda</taxon>
        <taxon>Hexapoda</taxon>
        <taxon>Insecta</taxon>
        <taxon>Pterygota</taxon>
        <taxon>Neoptera</taxon>
        <taxon>Endopterygota</taxon>
        <taxon>Hymenoptera</taxon>
        <taxon>Apocrita</taxon>
        <taxon>Aculeata</taxon>
        <taxon>Formicoidea</taxon>
        <taxon>Formicidae</taxon>
        <taxon>Myrmicinae</taxon>
        <taxon>Acromyrmex</taxon>
    </lineage>
</organism>
<accession>F4WLQ7</accession>
<evidence type="ECO:0000313" key="2">
    <source>
        <dbReference type="Proteomes" id="UP000007755"/>
    </source>
</evidence>
<dbReference type="Proteomes" id="UP000007755">
    <property type="component" value="Unassembled WGS sequence"/>
</dbReference>
<dbReference type="AlphaFoldDB" id="F4WLQ7"/>
<dbReference type="EMBL" id="GL888212">
    <property type="protein sequence ID" value="EGI64885.1"/>
    <property type="molecule type" value="Genomic_DNA"/>
</dbReference>
<dbReference type="InParanoid" id="F4WLQ7"/>
<sequence>MTGSRSGALVDGIGQSYTAVDVQRRAIPFQHPPILVIYRDYYRIELRMRILSWAGALIGSGGFDVVGTSASFQFSDAVTRDVAFRFLACHNRGLSLARAANGWTEGRPAHGCASELFIPLDYASHCAAPKRPTETNDLVLVMKRSGRAYERCRGRGERGGGGELLLVEEEEEEVDEKLVLMVRVSAGRFAFPSR</sequence>
<reference evidence="1" key="1">
    <citation type="submission" date="2011-02" db="EMBL/GenBank/DDBJ databases">
        <title>The genome of the leaf-cutting ant Acromyrmex echinatior suggests key adaptations to social evolution and fungus farming.</title>
        <authorList>
            <person name="Nygaard S."/>
            <person name="Zhang G."/>
        </authorList>
    </citation>
    <scope>NUCLEOTIDE SEQUENCE</scope>
</reference>
<name>F4WLQ7_ACREC</name>
<keyword evidence="2" id="KW-1185">Reference proteome</keyword>
<evidence type="ECO:0000313" key="1">
    <source>
        <dbReference type="EMBL" id="EGI64885.1"/>
    </source>
</evidence>
<proteinExistence type="predicted"/>
<gene>
    <name evidence="1" type="ORF">G5I_06683</name>
</gene>